<organism evidence="2 3">
    <name type="scientific">Pseudonocardia yuanmonensis</name>
    <dbReference type="NCBI Taxonomy" id="1095914"/>
    <lineage>
        <taxon>Bacteria</taxon>
        <taxon>Bacillati</taxon>
        <taxon>Actinomycetota</taxon>
        <taxon>Actinomycetes</taxon>
        <taxon>Pseudonocardiales</taxon>
        <taxon>Pseudonocardiaceae</taxon>
        <taxon>Pseudonocardia</taxon>
    </lineage>
</organism>
<gene>
    <name evidence="2" type="ORF">GCM10023215_57270</name>
</gene>
<feature type="region of interest" description="Disordered" evidence="1">
    <location>
        <begin position="1"/>
        <end position="23"/>
    </location>
</feature>
<keyword evidence="2" id="KW-0503">Monooxygenase</keyword>
<evidence type="ECO:0000313" key="3">
    <source>
        <dbReference type="Proteomes" id="UP001500325"/>
    </source>
</evidence>
<name>A0ABP8XHX9_9PSEU</name>
<evidence type="ECO:0000313" key="2">
    <source>
        <dbReference type="EMBL" id="GAA4708435.1"/>
    </source>
</evidence>
<reference evidence="3" key="1">
    <citation type="journal article" date="2019" name="Int. J. Syst. Evol. Microbiol.">
        <title>The Global Catalogue of Microorganisms (GCM) 10K type strain sequencing project: providing services to taxonomists for standard genome sequencing and annotation.</title>
        <authorList>
            <consortium name="The Broad Institute Genomics Platform"/>
            <consortium name="The Broad Institute Genome Sequencing Center for Infectious Disease"/>
            <person name="Wu L."/>
            <person name="Ma J."/>
        </authorList>
    </citation>
    <scope>NUCLEOTIDE SEQUENCE [LARGE SCALE GENOMIC DNA]</scope>
    <source>
        <strain evidence="3">JCM 18055</strain>
    </source>
</reference>
<keyword evidence="3" id="KW-1185">Reference proteome</keyword>
<protein>
    <submittedName>
        <fullName evidence="2">Antibiotic biosynthesis monooxygenase</fullName>
    </submittedName>
</protein>
<proteinExistence type="predicted"/>
<dbReference type="Proteomes" id="UP001500325">
    <property type="component" value="Unassembled WGS sequence"/>
</dbReference>
<dbReference type="InterPro" id="IPR011008">
    <property type="entry name" value="Dimeric_a/b-barrel"/>
</dbReference>
<dbReference type="GO" id="GO:0004497">
    <property type="term" value="F:monooxygenase activity"/>
    <property type="evidence" value="ECO:0007669"/>
    <property type="project" value="UniProtKB-KW"/>
</dbReference>
<comment type="caution">
    <text evidence="2">The sequence shown here is derived from an EMBL/GenBank/DDBJ whole genome shotgun (WGS) entry which is preliminary data.</text>
</comment>
<accession>A0ABP8XHX9</accession>
<sequence length="233" mass="25693">MRPAAPEDPDRRRRRRRGAAPTGREWTVYARSTTVLAHRESMDRGIAMIRDEVMPAVLDMAGCIGLSMLADRESGRCIVTSAWETREAMHDSEPMVRPLRDRAADALSGTAQVDEWEIGVLHRAHTSAPGACTRVTWVRMDPGGMDRGLETYRTTLLPAMGEMDGFCSASLLMDRDEGITVSSVTFDSAEAMAASRDFAARLRSEAAESLGAEIVEVREFELALAHLRVPEMV</sequence>
<dbReference type="EMBL" id="BAABIC010000026">
    <property type="protein sequence ID" value="GAA4708435.1"/>
    <property type="molecule type" value="Genomic_DNA"/>
</dbReference>
<dbReference type="SUPFAM" id="SSF54909">
    <property type="entry name" value="Dimeric alpha+beta barrel"/>
    <property type="match status" value="2"/>
</dbReference>
<evidence type="ECO:0000256" key="1">
    <source>
        <dbReference type="SAM" id="MobiDB-lite"/>
    </source>
</evidence>
<keyword evidence="2" id="KW-0560">Oxidoreductase</keyword>